<accession>A0ABT1T9W0</accession>
<keyword evidence="1" id="KW-0378">Hydrolase</keyword>
<evidence type="ECO:0000313" key="4">
    <source>
        <dbReference type="Proteomes" id="UP001204376"/>
    </source>
</evidence>
<evidence type="ECO:0000259" key="2">
    <source>
        <dbReference type="Pfam" id="PF03629"/>
    </source>
</evidence>
<dbReference type="PANTHER" id="PTHR22901:SF0">
    <property type="entry name" value="SIALATE O-ACETYLESTERASE"/>
    <property type="match status" value="1"/>
</dbReference>
<dbReference type="Proteomes" id="UP001204376">
    <property type="component" value="Unassembled WGS sequence"/>
</dbReference>
<dbReference type="RefSeq" id="WP_256541579.1">
    <property type="nucleotide sequence ID" value="NZ_JANHOH010000014.1"/>
</dbReference>
<dbReference type="SUPFAM" id="SSF52266">
    <property type="entry name" value="SGNH hydrolase"/>
    <property type="match status" value="1"/>
</dbReference>
<reference evidence="3 4" key="1">
    <citation type="submission" date="2022-07" db="EMBL/GenBank/DDBJ databases">
        <title>Mucilaginibacter sp. JC4.</title>
        <authorList>
            <person name="Le V."/>
            <person name="Ko S.-R."/>
            <person name="Ahn C.-Y."/>
            <person name="Oh H.-M."/>
        </authorList>
    </citation>
    <scope>NUCLEOTIDE SEQUENCE [LARGE SCALE GENOMIC DNA]</scope>
    <source>
        <strain evidence="3 4">JC4</strain>
    </source>
</reference>
<comment type="caution">
    <text evidence="3">The sequence shown here is derived from an EMBL/GenBank/DDBJ whole genome shotgun (WGS) entry which is preliminary data.</text>
</comment>
<dbReference type="InterPro" id="IPR008979">
    <property type="entry name" value="Galactose-bd-like_sf"/>
</dbReference>
<name>A0ABT1T9W0_9SPHI</name>
<dbReference type="Pfam" id="PF03629">
    <property type="entry name" value="SASA"/>
    <property type="match status" value="2"/>
</dbReference>
<dbReference type="Gene3D" id="3.40.50.1110">
    <property type="entry name" value="SGNH hydrolase"/>
    <property type="match status" value="2"/>
</dbReference>
<protein>
    <submittedName>
        <fullName evidence="3">9-O-acetylesterase</fullName>
    </submittedName>
</protein>
<gene>
    <name evidence="3" type="ORF">NPE20_25785</name>
</gene>
<dbReference type="Gene3D" id="2.60.40.10">
    <property type="entry name" value="Immunoglobulins"/>
    <property type="match status" value="1"/>
</dbReference>
<dbReference type="InterPro" id="IPR013783">
    <property type="entry name" value="Ig-like_fold"/>
</dbReference>
<keyword evidence="4" id="KW-1185">Reference proteome</keyword>
<dbReference type="EMBL" id="JANHOH010000014">
    <property type="protein sequence ID" value="MCQ6961411.1"/>
    <property type="molecule type" value="Genomic_DNA"/>
</dbReference>
<dbReference type="InterPro" id="IPR036514">
    <property type="entry name" value="SGNH_hydro_sf"/>
</dbReference>
<evidence type="ECO:0000256" key="1">
    <source>
        <dbReference type="ARBA" id="ARBA00022801"/>
    </source>
</evidence>
<organism evidence="3 4">
    <name type="scientific">Mucilaginibacter aquariorum</name>
    <dbReference type="NCBI Taxonomy" id="2967225"/>
    <lineage>
        <taxon>Bacteria</taxon>
        <taxon>Pseudomonadati</taxon>
        <taxon>Bacteroidota</taxon>
        <taxon>Sphingobacteriia</taxon>
        <taxon>Sphingobacteriales</taxon>
        <taxon>Sphingobacteriaceae</taxon>
        <taxon>Mucilaginibacter</taxon>
    </lineage>
</organism>
<feature type="domain" description="Sialate O-acetylesterase" evidence="2">
    <location>
        <begin position="109"/>
        <end position="232"/>
    </location>
</feature>
<evidence type="ECO:0000313" key="3">
    <source>
        <dbReference type="EMBL" id="MCQ6961411.1"/>
    </source>
</evidence>
<dbReference type="SUPFAM" id="SSF49785">
    <property type="entry name" value="Galactose-binding domain-like"/>
    <property type="match status" value="1"/>
</dbReference>
<dbReference type="InterPro" id="IPR005181">
    <property type="entry name" value="SASA"/>
</dbReference>
<dbReference type="PANTHER" id="PTHR22901">
    <property type="entry name" value="SIALATE O-ACETYLESTERASE"/>
    <property type="match status" value="1"/>
</dbReference>
<feature type="domain" description="Sialate O-acetylesterase" evidence="2">
    <location>
        <begin position="435"/>
        <end position="541"/>
    </location>
</feature>
<sequence>MNTIRILRNSLIIGLTIFGFSAQSKVVLPSVFSDNMVLQQKTTAAIWGKADAGKTITINTTWSTKHYTTTADANGKWKVMLATPAYGGPYDITINDGDEITLKNVLIGEVWVCSGQSNMEFPVSGWSQVVNYKQELADAQYPNIRLLQVEHADSTVPLDDAKISGGGWQQCNPQTVAGFSAVAYFFARDIYKKIGIPIGLIHTSWGGTIIEAWTSEQTVKQLPDFTARLNKVKTLNKEQSKAVYDQEMAVWQKEYLIKDPGYKQGMPQWAAPTIDTTGWSTMLLPTEWETAGLPDFDGIVWYRKKVNIPEEWAGKDLQVSLGTIDDNDVTFFNGEKIGETNGFNVLRNYTIPADKVKAGEFVLCIRVLDGAGGGGLNSDKSKLYLQTTSGARMALNGNWDYKIGLDFKDYPMPQLNEGPNRPTVLFNAMINPFIQYAIKGAIWYQGESNAAKAHQYRELFPAMIKDWRQQWNNRKMPFYFVQLANFFPVSYQPAASAWAELRDAQSGALALPNTGMAVAIDIGDGADIHPKNKQEVGHRLALIALAKNYGEKIPYSGPVYSSYKIEGNSISIQFKCVDGGLVAKNAKLPTGFFIAGADQKFYWADAVISGDKVIVSSPRVSKPVAVRYAWANNPVCNLYNGAGLPASPFRTDSWVDSTATRK</sequence>
<proteinExistence type="predicted"/>
<dbReference type="InterPro" id="IPR039329">
    <property type="entry name" value="SIAE"/>
</dbReference>